<dbReference type="AlphaFoldDB" id="A0A9D2S5N7"/>
<dbReference type="InterPro" id="IPR000515">
    <property type="entry name" value="MetI-like"/>
</dbReference>
<dbReference type="PANTHER" id="PTHR43357:SF4">
    <property type="entry name" value="INNER MEMBRANE ABC TRANSPORTER PERMEASE PROTEIN YDCV"/>
    <property type="match status" value="1"/>
</dbReference>
<dbReference type="EMBL" id="DWYC01000075">
    <property type="protein sequence ID" value="HJB57597.1"/>
    <property type="molecule type" value="Genomic_DNA"/>
</dbReference>
<evidence type="ECO:0000256" key="4">
    <source>
        <dbReference type="ARBA" id="ARBA00022519"/>
    </source>
</evidence>
<keyword evidence="6 8" id="KW-1133">Transmembrane helix</keyword>
<sequence>MALLLVWSAAARWPWPDLLPEEYSLRTVRELLFGTASLPALVGSSTLLALVVAVLGTAVGLLTARATELYDIPGKSLVRFGTFLPLLVPGTVFAMGIQITLIRLGLADTAAGVVLVHTIVAMPYCITILTDVTRAVGVKYEEQAAVLGAGPVRAFFQASLPALLPGVLSSMSMGFILSSSQYFTTLMVGGGRVRTLALVLVPYIQSGDRSLSAIYSVAFAGSALAVFFVLEGLLHLLQKRRVIL</sequence>
<comment type="subcellular location">
    <subcellularLocation>
        <location evidence="1">Cell inner membrane</location>
        <topology evidence="1">Multi-pass membrane protein</topology>
    </subcellularLocation>
    <subcellularLocation>
        <location evidence="8">Cell membrane</location>
        <topology evidence="8">Multi-pass membrane protein</topology>
    </subcellularLocation>
</comment>
<feature type="domain" description="ABC transmembrane type-1" evidence="9">
    <location>
        <begin position="42"/>
        <end position="230"/>
    </location>
</feature>
<evidence type="ECO:0000256" key="2">
    <source>
        <dbReference type="ARBA" id="ARBA00022448"/>
    </source>
</evidence>
<organism evidence="10 11">
    <name type="scientific">Candidatus Flavonifractor intestinipullorum</name>
    <dbReference type="NCBI Taxonomy" id="2838587"/>
    <lineage>
        <taxon>Bacteria</taxon>
        <taxon>Bacillati</taxon>
        <taxon>Bacillota</taxon>
        <taxon>Clostridia</taxon>
        <taxon>Eubacteriales</taxon>
        <taxon>Oscillospiraceae</taxon>
        <taxon>Flavonifractor</taxon>
    </lineage>
</organism>
<dbReference type="Gene3D" id="1.10.3720.10">
    <property type="entry name" value="MetI-like"/>
    <property type="match status" value="1"/>
</dbReference>
<comment type="similarity">
    <text evidence="8">Belongs to the binding-protein-dependent transport system permease family.</text>
</comment>
<keyword evidence="2 8" id="KW-0813">Transport</keyword>
<reference evidence="10" key="1">
    <citation type="journal article" date="2021" name="PeerJ">
        <title>Extensive microbial diversity within the chicken gut microbiome revealed by metagenomics and culture.</title>
        <authorList>
            <person name="Gilroy R."/>
            <person name="Ravi A."/>
            <person name="Getino M."/>
            <person name="Pursley I."/>
            <person name="Horton D.L."/>
            <person name="Alikhan N.F."/>
            <person name="Baker D."/>
            <person name="Gharbi K."/>
            <person name="Hall N."/>
            <person name="Watson M."/>
            <person name="Adriaenssens E.M."/>
            <person name="Foster-Nyarko E."/>
            <person name="Jarju S."/>
            <person name="Secka A."/>
            <person name="Antonio M."/>
            <person name="Oren A."/>
            <person name="Chaudhuri R.R."/>
            <person name="La Ragione R."/>
            <person name="Hildebrand F."/>
            <person name="Pallen M.J."/>
        </authorList>
    </citation>
    <scope>NUCLEOTIDE SEQUENCE</scope>
    <source>
        <strain evidence="10">CHK189-11263</strain>
    </source>
</reference>
<evidence type="ECO:0000256" key="5">
    <source>
        <dbReference type="ARBA" id="ARBA00022692"/>
    </source>
</evidence>
<gene>
    <name evidence="10" type="ORF">H9714_08610</name>
</gene>
<evidence type="ECO:0000256" key="7">
    <source>
        <dbReference type="ARBA" id="ARBA00023136"/>
    </source>
</evidence>
<evidence type="ECO:0000256" key="6">
    <source>
        <dbReference type="ARBA" id="ARBA00022989"/>
    </source>
</evidence>
<feature type="transmembrane region" description="Helical" evidence="8">
    <location>
        <begin position="110"/>
        <end position="133"/>
    </location>
</feature>
<evidence type="ECO:0000256" key="1">
    <source>
        <dbReference type="ARBA" id="ARBA00004429"/>
    </source>
</evidence>
<dbReference type="CDD" id="cd06261">
    <property type="entry name" value="TM_PBP2"/>
    <property type="match status" value="1"/>
</dbReference>
<feature type="transmembrane region" description="Helical" evidence="8">
    <location>
        <begin position="213"/>
        <end position="237"/>
    </location>
</feature>
<dbReference type="PANTHER" id="PTHR43357">
    <property type="entry name" value="INNER MEMBRANE ABC TRANSPORTER PERMEASE PROTEIN YDCV"/>
    <property type="match status" value="1"/>
</dbReference>
<keyword evidence="7 8" id="KW-0472">Membrane</keyword>
<keyword evidence="3" id="KW-1003">Cell membrane</keyword>
<dbReference type="SUPFAM" id="SSF161098">
    <property type="entry name" value="MetI-like"/>
    <property type="match status" value="1"/>
</dbReference>
<evidence type="ECO:0000313" key="10">
    <source>
        <dbReference type="EMBL" id="HJB57597.1"/>
    </source>
</evidence>
<reference evidence="10" key="2">
    <citation type="submission" date="2021-04" db="EMBL/GenBank/DDBJ databases">
        <authorList>
            <person name="Gilroy R."/>
        </authorList>
    </citation>
    <scope>NUCLEOTIDE SEQUENCE</scope>
    <source>
        <strain evidence="10">CHK189-11263</strain>
    </source>
</reference>
<comment type="caution">
    <text evidence="10">The sequence shown here is derived from an EMBL/GenBank/DDBJ whole genome shotgun (WGS) entry which is preliminary data.</text>
</comment>
<evidence type="ECO:0000256" key="8">
    <source>
        <dbReference type="RuleBase" id="RU363032"/>
    </source>
</evidence>
<name>A0A9D2S5N7_9FIRM</name>
<accession>A0A9D2S5N7</accession>
<feature type="transmembrane region" description="Helical" evidence="8">
    <location>
        <begin position="83"/>
        <end position="104"/>
    </location>
</feature>
<dbReference type="InterPro" id="IPR035906">
    <property type="entry name" value="MetI-like_sf"/>
</dbReference>
<dbReference type="Pfam" id="PF00528">
    <property type="entry name" value="BPD_transp_1"/>
    <property type="match status" value="1"/>
</dbReference>
<keyword evidence="4" id="KW-0997">Cell inner membrane</keyword>
<dbReference type="PROSITE" id="PS50928">
    <property type="entry name" value="ABC_TM1"/>
    <property type="match status" value="1"/>
</dbReference>
<dbReference type="GO" id="GO:0005886">
    <property type="term" value="C:plasma membrane"/>
    <property type="evidence" value="ECO:0007669"/>
    <property type="project" value="UniProtKB-SubCell"/>
</dbReference>
<evidence type="ECO:0000259" key="9">
    <source>
        <dbReference type="PROSITE" id="PS50928"/>
    </source>
</evidence>
<feature type="transmembrane region" description="Helical" evidence="8">
    <location>
        <begin position="154"/>
        <end position="177"/>
    </location>
</feature>
<dbReference type="Proteomes" id="UP000824208">
    <property type="component" value="Unassembled WGS sequence"/>
</dbReference>
<proteinExistence type="inferred from homology"/>
<dbReference type="GO" id="GO:0055085">
    <property type="term" value="P:transmembrane transport"/>
    <property type="evidence" value="ECO:0007669"/>
    <property type="project" value="InterPro"/>
</dbReference>
<keyword evidence="5 8" id="KW-0812">Transmembrane</keyword>
<feature type="transmembrane region" description="Helical" evidence="8">
    <location>
        <begin position="36"/>
        <end position="62"/>
    </location>
</feature>
<protein>
    <submittedName>
        <fullName evidence="10">ABC transporter permease subunit</fullName>
    </submittedName>
</protein>
<evidence type="ECO:0000256" key="3">
    <source>
        <dbReference type="ARBA" id="ARBA00022475"/>
    </source>
</evidence>
<evidence type="ECO:0000313" key="11">
    <source>
        <dbReference type="Proteomes" id="UP000824208"/>
    </source>
</evidence>